<feature type="repeat" description="WD" evidence="4">
    <location>
        <begin position="25"/>
        <end position="56"/>
    </location>
</feature>
<keyword evidence="1 4" id="KW-0853">WD repeat</keyword>
<feature type="repeat" description="WD" evidence="4">
    <location>
        <begin position="70"/>
        <end position="102"/>
    </location>
</feature>
<accession>A0ABM0ZYM4</accession>
<dbReference type="SUPFAM" id="SSF50978">
    <property type="entry name" value="WD40 repeat-like"/>
    <property type="match status" value="1"/>
</dbReference>
<sequence>MTGARKLLVHHLKNSMQSLQEAQKLSGHTERVWCVSWNPSGTLLASCSSDKTIRIWGKEGENWVCKSVLTDAHTRTVRSVSWSPCGQYLAAASFDATTSVWSRKGGEFECLATLEGHENEVKSSSWACTGSLLATCSRDKSVWIWEVTADEEFECASVMSTHTQDVKRVKWHPTKELLASCGYDDTVRLYREESDDWECCNTLKGHSSTVWALDFNQTGNRLATCSADCSLKIWQEYEPGNAEGVNTTDNISVWKCVCTVSGFHERPIYDVSWSTLEDLLVTAGGDDSLCVYREVLTADAKNSPKFEMVARVRGAHAEDINSVVWSPSEKGLLASASDDGDVKLWKLLQEA</sequence>
<dbReference type="PROSITE" id="PS00678">
    <property type="entry name" value="WD_REPEATS_1"/>
    <property type="match status" value="1"/>
</dbReference>
<evidence type="ECO:0000313" key="5">
    <source>
        <dbReference type="Proteomes" id="UP000694888"/>
    </source>
</evidence>
<feature type="repeat" description="WD" evidence="4">
    <location>
        <begin position="313"/>
        <end position="351"/>
    </location>
</feature>
<proteinExistence type="inferred from homology"/>
<dbReference type="GeneID" id="101857872"/>
<dbReference type="SMART" id="SM00320">
    <property type="entry name" value="WD40"/>
    <property type="match status" value="7"/>
</dbReference>
<dbReference type="PROSITE" id="PS50082">
    <property type="entry name" value="WD_REPEATS_2"/>
    <property type="match status" value="6"/>
</dbReference>
<dbReference type="PANTHER" id="PTHR19920:SF0">
    <property type="entry name" value="CYTOSOLIC IRON-SULFUR PROTEIN ASSEMBLY PROTEIN CIAO1-RELATED"/>
    <property type="match status" value="1"/>
</dbReference>
<evidence type="ECO:0000256" key="4">
    <source>
        <dbReference type="PROSITE-ProRule" id="PRU00221"/>
    </source>
</evidence>
<feature type="repeat" description="WD" evidence="4">
    <location>
        <begin position="203"/>
        <end position="235"/>
    </location>
</feature>
<dbReference type="InterPro" id="IPR001680">
    <property type="entry name" value="WD40_rpt"/>
</dbReference>
<dbReference type="InterPro" id="IPR015943">
    <property type="entry name" value="WD40/YVTN_repeat-like_dom_sf"/>
</dbReference>
<dbReference type="CDD" id="cd00200">
    <property type="entry name" value="WD40"/>
    <property type="match status" value="1"/>
</dbReference>
<dbReference type="InterPro" id="IPR028608">
    <property type="entry name" value="CIAO1/Cia1"/>
</dbReference>
<comment type="similarity">
    <text evidence="3">Belongs to the WD repeat CIA1 family.</text>
</comment>
<dbReference type="PRINTS" id="PR00320">
    <property type="entry name" value="GPROTEINBRPT"/>
</dbReference>
<evidence type="ECO:0000256" key="3">
    <source>
        <dbReference type="HAMAP-Rule" id="MF_03037"/>
    </source>
</evidence>
<comment type="function">
    <text evidence="3">Essential component of the cytosolic iron-sulfur (Fe/S) protein assembly machinery. Required for the maturation of extramitochondrial Fe/S proteins.</text>
</comment>
<feature type="repeat" description="WD" evidence="4">
    <location>
        <begin position="159"/>
        <end position="190"/>
    </location>
</feature>
<protein>
    <recommendedName>
        <fullName evidence="3">Probable cytosolic iron-sulfur protein assembly protein CIAO1 homolog</fullName>
    </recommendedName>
</protein>
<dbReference type="InterPro" id="IPR020472">
    <property type="entry name" value="WD40_PAC1"/>
</dbReference>
<evidence type="ECO:0000313" key="6">
    <source>
        <dbReference type="RefSeq" id="XP_012937234.1"/>
    </source>
</evidence>
<dbReference type="InterPro" id="IPR036322">
    <property type="entry name" value="WD40_repeat_dom_sf"/>
</dbReference>
<organism evidence="5 6">
    <name type="scientific">Aplysia californica</name>
    <name type="common">California sea hare</name>
    <dbReference type="NCBI Taxonomy" id="6500"/>
    <lineage>
        <taxon>Eukaryota</taxon>
        <taxon>Metazoa</taxon>
        <taxon>Spiralia</taxon>
        <taxon>Lophotrochozoa</taxon>
        <taxon>Mollusca</taxon>
        <taxon>Gastropoda</taxon>
        <taxon>Heterobranchia</taxon>
        <taxon>Euthyneura</taxon>
        <taxon>Tectipleura</taxon>
        <taxon>Aplysiida</taxon>
        <taxon>Aplysioidea</taxon>
        <taxon>Aplysiidae</taxon>
        <taxon>Aplysia</taxon>
    </lineage>
</organism>
<evidence type="ECO:0000256" key="2">
    <source>
        <dbReference type="ARBA" id="ARBA00022737"/>
    </source>
</evidence>
<feature type="repeat" description="WD" evidence="4">
    <location>
        <begin position="114"/>
        <end position="155"/>
    </location>
</feature>
<dbReference type="InterPro" id="IPR019775">
    <property type="entry name" value="WD40_repeat_CS"/>
</dbReference>
<dbReference type="HAMAP" id="MF_03037">
    <property type="entry name" value="ciao1"/>
    <property type="match status" value="1"/>
</dbReference>
<dbReference type="PANTHER" id="PTHR19920">
    <property type="entry name" value="WD40 PROTEIN CIAO1"/>
    <property type="match status" value="1"/>
</dbReference>
<dbReference type="Pfam" id="PF00400">
    <property type="entry name" value="WD40"/>
    <property type="match status" value="7"/>
</dbReference>
<reference evidence="6" key="1">
    <citation type="submission" date="2025-08" db="UniProtKB">
        <authorList>
            <consortium name="RefSeq"/>
        </authorList>
    </citation>
    <scope>IDENTIFICATION</scope>
</reference>
<gene>
    <name evidence="6" type="primary">LOC101857872</name>
</gene>
<keyword evidence="2" id="KW-0677">Repeat</keyword>
<dbReference type="PROSITE" id="PS50294">
    <property type="entry name" value="WD_REPEATS_REGION"/>
    <property type="match status" value="6"/>
</dbReference>
<dbReference type="Proteomes" id="UP000694888">
    <property type="component" value="Unplaced"/>
</dbReference>
<keyword evidence="5" id="KW-1185">Reference proteome</keyword>
<dbReference type="Gene3D" id="2.130.10.10">
    <property type="entry name" value="YVTN repeat-like/Quinoprotein amine dehydrogenase"/>
    <property type="match status" value="1"/>
</dbReference>
<dbReference type="RefSeq" id="XP_012937234.1">
    <property type="nucleotide sequence ID" value="XM_013081780.2"/>
</dbReference>
<name>A0ABM0ZYM4_APLCA</name>
<evidence type="ECO:0000256" key="1">
    <source>
        <dbReference type="ARBA" id="ARBA00022574"/>
    </source>
</evidence>